<keyword evidence="1" id="KW-1133">Transmembrane helix</keyword>
<feature type="transmembrane region" description="Helical" evidence="1">
    <location>
        <begin position="135"/>
        <end position="157"/>
    </location>
</feature>
<name>A0A1E8EWU3_9CLOT</name>
<dbReference type="EMBL" id="LZFO01000033">
    <property type="protein sequence ID" value="OFI05082.1"/>
    <property type="molecule type" value="Genomic_DNA"/>
</dbReference>
<feature type="transmembrane region" description="Helical" evidence="1">
    <location>
        <begin position="6"/>
        <end position="27"/>
    </location>
</feature>
<reference evidence="2 3" key="1">
    <citation type="submission" date="2016-06" db="EMBL/GenBank/DDBJ databases">
        <title>Genome sequence of Clostridium acetireducens DSM 10703.</title>
        <authorList>
            <person name="Poehlein A."/>
            <person name="Fluechter S."/>
            <person name="Duerre P."/>
            <person name="Daniel R."/>
        </authorList>
    </citation>
    <scope>NUCLEOTIDE SEQUENCE [LARGE SCALE GENOMIC DNA]</scope>
    <source>
        <strain evidence="2 3">DSM 10703</strain>
    </source>
</reference>
<dbReference type="STRING" id="1121290.CLAOCE_19010"/>
<dbReference type="Proteomes" id="UP000175744">
    <property type="component" value="Unassembled WGS sequence"/>
</dbReference>
<feature type="transmembrane region" description="Helical" evidence="1">
    <location>
        <begin position="166"/>
        <end position="194"/>
    </location>
</feature>
<evidence type="ECO:0000313" key="3">
    <source>
        <dbReference type="Proteomes" id="UP000175744"/>
    </source>
</evidence>
<comment type="caution">
    <text evidence="2">The sequence shown here is derived from an EMBL/GenBank/DDBJ whole genome shotgun (WGS) entry which is preliminary data.</text>
</comment>
<sequence length="216" mass="25326">MNFYIYICTIFFIIAILFDSLYISFYTPTKIKRLSLFSIIAFMFRYICLFILFFSENIKNLYLLKPILFLNLICLPIFFLISFYIFIRNNKIKFINILKVSFVIAVIYTIFILKSNGTVNWNLHYGYTINLLNQIYVDVTKIIINLVFIILSLNFILKNGVNKKGLFLILISSAFTIIAIILDITAIGILPHIILSELMWSITFNYSLNQVIQKNK</sequence>
<evidence type="ECO:0000256" key="1">
    <source>
        <dbReference type="SAM" id="Phobius"/>
    </source>
</evidence>
<feature type="transmembrane region" description="Helical" evidence="1">
    <location>
        <begin position="94"/>
        <end position="115"/>
    </location>
</feature>
<evidence type="ECO:0000313" key="2">
    <source>
        <dbReference type="EMBL" id="OFI05082.1"/>
    </source>
</evidence>
<keyword evidence="1" id="KW-0812">Transmembrane</keyword>
<dbReference type="RefSeq" id="WP_070110870.1">
    <property type="nucleotide sequence ID" value="NZ_LZFO01000033.1"/>
</dbReference>
<gene>
    <name evidence="2" type="ORF">CLOACE_19010</name>
</gene>
<feature type="transmembrane region" description="Helical" evidence="1">
    <location>
        <begin position="34"/>
        <end position="55"/>
    </location>
</feature>
<proteinExistence type="predicted"/>
<dbReference type="AlphaFoldDB" id="A0A1E8EWU3"/>
<feature type="transmembrane region" description="Helical" evidence="1">
    <location>
        <begin position="67"/>
        <end position="87"/>
    </location>
</feature>
<accession>A0A1E8EWU3</accession>
<protein>
    <submittedName>
        <fullName evidence="2">Uncharacterized protein</fullName>
    </submittedName>
</protein>
<keyword evidence="1" id="KW-0472">Membrane</keyword>
<keyword evidence="3" id="KW-1185">Reference proteome</keyword>
<organism evidence="2 3">
    <name type="scientific">Clostridium acetireducens DSM 10703</name>
    <dbReference type="NCBI Taxonomy" id="1121290"/>
    <lineage>
        <taxon>Bacteria</taxon>
        <taxon>Bacillati</taxon>
        <taxon>Bacillota</taxon>
        <taxon>Clostridia</taxon>
        <taxon>Eubacteriales</taxon>
        <taxon>Clostridiaceae</taxon>
        <taxon>Clostridium</taxon>
    </lineage>
</organism>